<dbReference type="AlphaFoldDB" id="A0A2S2Q869"/>
<dbReference type="OrthoDB" id="5981855at2759"/>
<proteinExistence type="predicted"/>
<accession>A0A2S2Q869</accession>
<gene>
    <name evidence="2" type="ORF">g.101662</name>
</gene>
<dbReference type="EMBL" id="GGMS01004722">
    <property type="protein sequence ID" value="MBY73925.1"/>
    <property type="molecule type" value="Transcribed_RNA"/>
</dbReference>
<feature type="region of interest" description="Disordered" evidence="1">
    <location>
        <begin position="1"/>
        <end position="60"/>
    </location>
</feature>
<sequence>MDPNSKASIPNNDNPAQLNKQNRQKVPPLVIKKNRLLSNQDDSNSPSPNSDDEFRSPRKTAWARDLSPANSSFFPTQNRFSPLEIENSNQVNPPTNLTNNIGPENNSQGTLAKPKIPPIYVHNISDYVKFHESLDNITIDDYSIINTKSALKLNLCSVDDYRATTNYLDESKIDYHTFQLPENKQLSIIIRNLPVNITEQCIFNELIEQKFEVKSVTRLQNKFKNPLPIVAVLLSKPSTGIYSLTLILCSSR</sequence>
<protein>
    <recommendedName>
        <fullName evidence="3">Nucleic-acid-binding protein</fullName>
    </recommendedName>
</protein>
<organism evidence="2">
    <name type="scientific">Sipha flava</name>
    <name type="common">yellow sugarcane aphid</name>
    <dbReference type="NCBI Taxonomy" id="143950"/>
    <lineage>
        <taxon>Eukaryota</taxon>
        <taxon>Metazoa</taxon>
        <taxon>Ecdysozoa</taxon>
        <taxon>Arthropoda</taxon>
        <taxon>Hexapoda</taxon>
        <taxon>Insecta</taxon>
        <taxon>Pterygota</taxon>
        <taxon>Neoptera</taxon>
        <taxon>Paraneoptera</taxon>
        <taxon>Hemiptera</taxon>
        <taxon>Sternorrhyncha</taxon>
        <taxon>Aphidomorpha</taxon>
        <taxon>Aphidoidea</taxon>
        <taxon>Aphididae</taxon>
        <taxon>Sipha</taxon>
    </lineage>
</organism>
<feature type="compositionally biased region" description="Polar residues" evidence="1">
    <location>
        <begin position="86"/>
        <end position="110"/>
    </location>
</feature>
<evidence type="ECO:0000256" key="1">
    <source>
        <dbReference type="SAM" id="MobiDB-lite"/>
    </source>
</evidence>
<feature type="compositionally biased region" description="Polar residues" evidence="1">
    <location>
        <begin position="1"/>
        <end position="21"/>
    </location>
</feature>
<reference evidence="2" key="1">
    <citation type="submission" date="2018-04" db="EMBL/GenBank/DDBJ databases">
        <title>Transcriptome assembly of Sipha flava.</title>
        <authorList>
            <person name="Scully E.D."/>
            <person name="Geib S.M."/>
            <person name="Palmer N.A."/>
            <person name="Koch K."/>
            <person name="Bradshaw J."/>
            <person name="Heng-Moss T."/>
            <person name="Sarath G."/>
        </authorList>
    </citation>
    <scope>NUCLEOTIDE SEQUENCE</scope>
</reference>
<feature type="region of interest" description="Disordered" evidence="1">
    <location>
        <begin position="86"/>
        <end position="113"/>
    </location>
</feature>
<evidence type="ECO:0000313" key="2">
    <source>
        <dbReference type="EMBL" id="MBY73925.1"/>
    </source>
</evidence>
<name>A0A2S2Q869_9HEMI</name>
<evidence type="ECO:0008006" key="3">
    <source>
        <dbReference type="Google" id="ProtNLM"/>
    </source>
</evidence>